<evidence type="ECO:0000256" key="3">
    <source>
        <dbReference type="ARBA" id="ARBA00022692"/>
    </source>
</evidence>
<dbReference type="GO" id="GO:0030658">
    <property type="term" value="C:transport vesicle membrane"/>
    <property type="evidence" value="ECO:0007669"/>
    <property type="project" value="UniProtKB-SubCell"/>
</dbReference>
<dbReference type="InterPro" id="IPR000626">
    <property type="entry name" value="Ubiquitin-like_dom"/>
</dbReference>
<dbReference type="GO" id="GO:0005886">
    <property type="term" value="C:plasma membrane"/>
    <property type="evidence" value="ECO:0007669"/>
    <property type="project" value="UniProtKB-SubCell"/>
</dbReference>
<dbReference type="PRINTS" id="PR00348">
    <property type="entry name" value="UBIQUITIN"/>
</dbReference>
<dbReference type="InterPro" id="IPR013087">
    <property type="entry name" value="Znf_C2H2_type"/>
</dbReference>
<dbReference type="SUPFAM" id="SSF54236">
    <property type="entry name" value="Ubiquitin-like"/>
    <property type="match status" value="1"/>
</dbReference>
<gene>
    <name evidence="10" type="ORF">KC19_8G054100</name>
</gene>
<dbReference type="GO" id="GO:0032588">
    <property type="term" value="C:trans-Golgi network membrane"/>
    <property type="evidence" value="ECO:0007669"/>
    <property type="project" value="TreeGrafter"/>
</dbReference>
<feature type="transmembrane region" description="Helical" evidence="7">
    <location>
        <begin position="142"/>
        <end position="166"/>
    </location>
</feature>
<comment type="caution">
    <text evidence="10">The sequence shown here is derived from an EMBL/GenBank/DDBJ whole genome shotgun (WGS) entry which is preliminary data.</text>
</comment>
<keyword evidence="7" id="KW-0813">Transport</keyword>
<dbReference type="InterPro" id="IPR007273">
    <property type="entry name" value="SCAMP"/>
</dbReference>
<keyword evidence="3 7" id="KW-0812">Transmembrane</keyword>
<comment type="function">
    <text evidence="1 7">Probably involved in membrane trafficking.</text>
</comment>
<dbReference type="Gene3D" id="3.30.160.60">
    <property type="entry name" value="Classic Zinc Finger"/>
    <property type="match status" value="1"/>
</dbReference>
<dbReference type="GO" id="GO:0015031">
    <property type="term" value="P:protein transport"/>
    <property type="evidence" value="ECO:0007669"/>
    <property type="project" value="InterPro"/>
</dbReference>
<keyword evidence="6 7" id="KW-0968">Cytoplasmic vesicle</keyword>
<dbReference type="FunFam" id="3.10.20.90:FF:000160">
    <property type="entry name" value="Polyubiquitin-C"/>
    <property type="match status" value="1"/>
</dbReference>
<organism evidence="10 11">
    <name type="scientific">Ceratodon purpureus</name>
    <name type="common">Fire moss</name>
    <name type="synonym">Dicranum purpureum</name>
    <dbReference type="NCBI Taxonomy" id="3225"/>
    <lineage>
        <taxon>Eukaryota</taxon>
        <taxon>Viridiplantae</taxon>
        <taxon>Streptophyta</taxon>
        <taxon>Embryophyta</taxon>
        <taxon>Bryophyta</taxon>
        <taxon>Bryophytina</taxon>
        <taxon>Bryopsida</taxon>
        <taxon>Dicranidae</taxon>
        <taxon>Pseudoditrichales</taxon>
        <taxon>Ditrichaceae</taxon>
        <taxon>Ceratodon</taxon>
    </lineage>
</organism>
<evidence type="ECO:0000256" key="1">
    <source>
        <dbReference type="ARBA" id="ARBA00004003"/>
    </source>
</evidence>
<evidence type="ECO:0000256" key="2">
    <source>
        <dbReference type="ARBA" id="ARBA00010482"/>
    </source>
</evidence>
<dbReference type="AlphaFoldDB" id="A0A8T0GXG2"/>
<keyword evidence="8" id="KW-0175">Coiled coil</keyword>
<keyword evidence="11" id="KW-1185">Reference proteome</keyword>
<dbReference type="InterPro" id="IPR019956">
    <property type="entry name" value="Ubiquitin_dom"/>
</dbReference>
<evidence type="ECO:0000313" key="10">
    <source>
        <dbReference type="EMBL" id="KAG0563720.1"/>
    </source>
</evidence>
<dbReference type="InterPro" id="IPR036236">
    <property type="entry name" value="Znf_C2H2_sf"/>
</dbReference>
<reference evidence="10" key="1">
    <citation type="submission" date="2020-06" db="EMBL/GenBank/DDBJ databases">
        <title>WGS assembly of Ceratodon purpureus strain R40.</title>
        <authorList>
            <person name="Carey S.B."/>
            <person name="Jenkins J."/>
            <person name="Shu S."/>
            <person name="Lovell J.T."/>
            <person name="Sreedasyam A."/>
            <person name="Maumus F."/>
            <person name="Tiley G.P."/>
            <person name="Fernandez-Pozo N."/>
            <person name="Barry K."/>
            <person name="Chen C."/>
            <person name="Wang M."/>
            <person name="Lipzen A."/>
            <person name="Daum C."/>
            <person name="Saski C.A."/>
            <person name="Payton A.C."/>
            <person name="Mcbreen J.C."/>
            <person name="Conrad R.E."/>
            <person name="Kollar L.M."/>
            <person name="Olsson S."/>
            <person name="Huttunen S."/>
            <person name="Landis J.B."/>
            <person name="Wickett N.J."/>
            <person name="Johnson M.G."/>
            <person name="Rensing S.A."/>
            <person name="Grimwood J."/>
            <person name="Schmutz J."/>
            <person name="Mcdaniel S.F."/>
        </authorList>
    </citation>
    <scope>NUCLEOTIDE SEQUENCE</scope>
    <source>
        <strain evidence="10">R40</strain>
    </source>
</reference>
<comment type="subcellular location">
    <subcellularLocation>
        <location evidence="7">Cell membrane</location>
        <topology evidence="7">Multi-pass membrane protein</topology>
    </subcellularLocation>
    <subcellularLocation>
        <location evidence="7">Cytoplasmic vesicle</location>
        <location evidence="7">Secretory vesicle membrane</location>
        <topology evidence="7">Multi-pass membrane protein</topology>
    </subcellularLocation>
</comment>
<feature type="domain" description="Ubiquitin-like" evidence="9">
    <location>
        <begin position="254"/>
        <end position="329"/>
    </location>
</feature>
<keyword evidence="5 7" id="KW-0472">Membrane</keyword>
<comment type="similarity">
    <text evidence="2 7">Belongs to the SCAMP family.</text>
</comment>
<evidence type="ECO:0000313" key="11">
    <source>
        <dbReference type="Proteomes" id="UP000822688"/>
    </source>
</evidence>
<evidence type="ECO:0000256" key="6">
    <source>
        <dbReference type="ARBA" id="ARBA00023329"/>
    </source>
</evidence>
<dbReference type="PROSITE" id="PS00028">
    <property type="entry name" value="ZINC_FINGER_C2H2_1"/>
    <property type="match status" value="1"/>
</dbReference>
<dbReference type="PANTHER" id="PTHR10687">
    <property type="entry name" value="SECRETORY CARRIER-ASSOCIATED MEMBRANE PROTEIN SCAMP"/>
    <property type="match status" value="1"/>
</dbReference>
<dbReference type="PANTHER" id="PTHR10687:SF2">
    <property type="entry name" value="SECRETORY CARRIER-ASSOCIATED MEMBRANE PROTEIN"/>
    <property type="match status" value="1"/>
</dbReference>
<feature type="coiled-coil region" evidence="8">
    <location>
        <begin position="340"/>
        <end position="374"/>
    </location>
</feature>
<feature type="transmembrane region" description="Helical" evidence="7">
    <location>
        <begin position="172"/>
        <end position="191"/>
    </location>
</feature>
<dbReference type="Proteomes" id="UP000822688">
    <property type="component" value="Chromosome 8"/>
</dbReference>
<dbReference type="SMART" id="SM00213">
    <property type="entry name" value="UBQ"/>
    <property type="match status" value="1"/>
</dbReference>
<proteinExistence type="inferred from homology"/>
<accession>A0A8T0GXG2</accession>
<dbReference type="EMBL" id="CM026429">
    <property type="protein sequence ID" value="KAG0563720.1"/>
    <property type="molecule type" value="Genomic_DNA"/>
</dbReference>
<dbReference type="InterPro" id="IPR029071">
    <property type="entry name" value="Ubiquitin-like_domsf"/>
</dbReference>
<dbReference type="Gene3D" id="3.10.20.90">
    <property type="entry name" value="Phosphatidylinositol 3-kinase Catalytic Subunit, Chain A, domain 1"/>
    <property type="match status" value="1"/>
</dbReference>
<evidence type="ECO:0000256" key="8">
    <source>
        <dbReference type="SAM" id="Coils"/>
    </source>
</evidence>
<evidence type="ECO:0000259" key="9">
    <source>
        <dbReference type="PROSITE" id="PS50053"/>
    </source>
</evidence>
<dbReference type="GO" id="GO:0055038">
    <property type="term" value="C:recycling endosome membrane"/>
    <property type="evidence" value="ECO:0007669"/>
    <property type="project" value="TreeGrafter"/>
</dbReference>
<name>A0A8T0GXG2_CERPU</name>
<feature type="transmembrane region" description="Helical" evidence="7">
    <location>
        <begin position="217"/>
        <end position="237"/>
    </location>
</feature>
<sequence length="737" mass="83620">MSWWNWIPYAKPRATDPVVRAQAGKSSYGGGFYDKSVPQVNTMSPLPHEPVFSGSSTANDATVDIPLGSAKEFKKKEKELKAKEEELKKKEKELKRREEAAAKAGILIEDKNWPPYIPFPILHHDIANDIPEHTQQLQYHAYWSWLGILLCLFWNFICTTVAWIAGPGDLQIWLLGIIFVLTGYPLSYFLWYRPLYRAFFAWFPETMRRTVNKQCSSGYRVELIALFASIFLTLQFGHRPKHISKIQPMLKGSMQIFVKTLTGNTITLEIQSFDTIDAVKTKIQYKIGIPPSQQRLVFAHRQLEDGHTLAHYNIEKESTLHVVLRLRGGMGSKSLSQRQRKRAREEVEKKLEIRECKEEKVKSEDKRVKTQEEKSRDSKFSFTCGLCSVNLNSMNQVEAHNLGKMHLGVLAARGFSPVHSTLAYVSGKSKVEEKPSPLEVLMGEKAMVLIDRLRKQGADIPSCVKCVVKVVKIFNYKEMSKEFDFEESLVNSVELVNSCLILDAEEIIGILVLNGISDDEASSLGSRASRLWGSGGYVERSPDKLSGLMAMFGWRFAAKLGRYVHPLVKRQKIPEDKEEQKIADGFELEVAADGFVKDLSKHLQKYFPNTYRSLCDLYKNPTGLGRMGDSPFSGMGITENFASLPHLDKDYGFGFISWFHSKNQYRGTGLCAGGEFLMPEYGMFLQPRHGTIFCFKATMVYHGTRRNIGYTQVGACVYTKMKIVNGANKRSKDIDLE</sequence>
<feature type="coiled-coil region" evidence="8">
    <location>
        <begin position="70"/>
        <end position="104"/>
    </location>
</feature>
<keyword evidence="4 7" id="KW-1133">Transmembrane helix</keyword>
<dbReference type="SUPFAM" id="SSF57667">
    <property type="entry name" value="beta-beta-alpha zinc fingers"/>
    <property type="match status" value="1"/>
</dbReference>
<protein>
    <recommendedName>
        <fullName evidence="7">Secretory carrier-associated membrane protein</fullName>
        <shortName evidence="7">Secretory carrier membrane protein</shortName>
    </recommendedName>
</protein>
<dbReference type="PROSITE" id="PS50053">
    <property type="entry name" value="UBIQUITIN_2"/>
    <property type="match status" value="1"/>
</dbReference>
<dbReference type="Pfam" id="PF00240">
    <property type="entry name" value="ubiquitin"/>
    <property type="match status" value="1"/>
</dbReference>
<comment type="caution">
    <text evidence="7">Lacks conserved residue(s) required for the propagation of feature annotation.</text>
</comment>
<keyword evidence="7" id="KW-1003">Cell membrane</keyword>
<evidence type="ECO:0000256" key="5">
    <source>
        <dbReference type="ARBA" id="ARBA00023136"/>
    </source>
</evidence>
<evidence type="ECO:0000256" key="4">
    <source>
        <dbReference type="ARBA" id="ARBA00022989"/>
    </source>
</evidence>
<dbReference type="Pfam" id="PF04144">
    <property type="entry name" value="SCAMP"/>
    <property type="match status" value="1"/>
</dbReference>
<evidence type="ECO:0000256" key="7">
    <source>
        <dbReference type="RuleBase" id="RU363122"/>
    </source>
</evidence>